<sequence>MSNHKTSCRSTCYEVKHTFLLKQIVSMFAGIALFVRSAG</sequence>
<proteinExistence type="predicted"/>
<evidence type="ECO:0000313" key="1">
    <source>
        <dbReference type="EMBL" id="JAE17341.1"/>
    </source>
</evidence>
<accession>A0A0A9G474</accession>
<name>A0A0A9G474_ARUDO</name>
<reference evidence="1" key="2">
    <citation type="journal article" date="2015" name="Data Brief">
        <title>Shoot transcriptome of the giant reed, Arundo donax.</title>
        <authorList>
            <person name="Barrero R.A."/>
            <person name="Guerrero F.D."/>
            <person name="Moolhuijzen P."/>
            <person name="Goolsby J.A."/>
            <person name="Tidwell J."/>
            <person name="Bellgard S.E."/>
            <person name="Bellgard M.I."/>
        </authorList>
    </citation>
    <scope>NUCLEOTIDE SEQUENCE</scope>
    <source>
        <tissue evidence="1">Shoot tissue taken approximately 20 cm above the soil surface</tissue>
    </source>
</reference>
<dbReference type="EMBL" id="GBRH01180555">
    <property type="protein sequence ID" value="JAE17341.1"/>
    <property type="molecule type" value="Transcribed_RNA"/>
</dbReference>
<reference evidence="1" key="1">
    <citation type="submission" date="2014-09" db="EMBL/GenBank/DDBJ databases">
        <authorList>
            <person name="Magalhaes I.L.F."/>
            <person name="Oliveira U."/>
            <person name="Santos F.R."/>
            <person name="Vidigal T.H.D.A."/>
            <person name="Brescovit A.D."/>
            <person name="Santos A.J."/>
        </authorList>
    </citation>
    <scope>NUCLEOTIDE SEQUENCE</scope>
    <source>
        <tissue evidence="1">Shoot tissue taken approximately 20 cm above the soil surface</tissue>
    </source>
</reference>
<protein>
    <submittedName>
        <fullName evidence="1">ATY1</fullName>
    </submittedName>
</protein>
<organism evidence="1">
    <name type="scientific">Arundo donax</name>
    <name type="common">Giant reed</name>
    <name type="synonym">Donax arundinaceus</name>
    <dbReference type="NCBI Taxonomy" id="35708"/>
    <lineage>
        <taxon>Eukaryota</taxon>
        <taxon>Viridiplantae</taxon>
        <taxon>Streptophyta</taxon>
        <taxon>Embryophyta</taxon>
        <taxon>Tracheophyta</taxon>
        <taxon>Spermatophyta</taxon>
        <taxon>Magnoliopsida</taxon>
        <taxon>Liliopsida</taxon>
        <taxon>Poales</taxon>
        <taxon>Poaceae</taxon>
        <taxon>PACMAD clade</taxon>
        <taxon>Arundinoideae</taxon>
        <taxon>Arundineae</taxon>
        <taxon>Arundo</taxon>
    </lineage>
</organism>
<dbReference type="AlphaFoldDB" id="A0A0A9G474"/>